<evidence type="ECO:0000313" key="3">
    <source>
        <dbReference type="Proteomes" id="UP001215956"/>
    </source>
</evidence>
<proteinExistence type="predicted"/>
<feature type="region of interest" description="Disordered" evidence="1">
    <location>
        <begin position="76"/>
        <end position="99"/>
    </location>
</feature>
<protein>
    <submittedName>
        <fullName evidence="2">Uncharacterized protein</fullName>
    </submittedName>
</protein>
<reference evidence="2 3" key="1">
    <citation type="submission" date="2023-03" db="EMBL/GenBank/DDBJ databases">
        <title>Whole genome sequencing of Methanotrichaceae archaeon M04Ac.</title>
        <authorList>
            <person name="Khomyakova M.A."/>
            <person name="Merkel A.Y."/>
            <person name="Slobodkin A.I."/>
        </authorList>
    </citation>
    <scope>NUCLEOTIDE SEQUENCE [LARGE SCALE GENOMIC DNA]</scope>
    <source>
        <strain evidence="2 3">M04Ac</strain>
    </source>
</reference>
<comment type="caution">
    <text evidence="2">The sequence shown here is derived from an EMBL/GenBank/DDBJ whole genome shotgun (WGS) entry which is preliminary data.</text>
</comment>
<name>A0ABT5XCF9_9EURY</name>
<evidence type="ECO:0000313" key="2">
    <source>
        <dbReference type="EMBL" id="MDF0592403.1"/>
    </source>
</evidence>
<feature type="compositionally biased region" description="Basic and acidic residues" evidence="1">
    <location>
        <begin position="90"/>
        <end position="99"/>
    </location>
</feature>
<keyword evidence="3" id="KW-1185">Reference proteome</keyword>
<organism evidence="2 3">
    <name type="scientific">Candidatus Methanocrinis alkalitolerans</name>
    <dbReference type="NCBI Taxonomy" id="3033395"/>
    <lineage>
        <taxon>Archaea</taxon>
        <taxon>Methanobacteriati</taxon>
        <taxon>Methanobacteriota</taxon>
        <taxon>Stenosarchaea group</taxon>
        <taxon>Methanomicrobia</taxon>
        <taxon>Methanotrichales</taxon>
        <taxon>Methanotrichaceae</taxon>
        <taxon>Methanocrinis</taxon>
    </lineage>
</organism>
<gene>
    <name evidence="2" type="ORF">P0O24_02255</name>
</gene>
<dbReference type="EMBL" id="JARFPL010000005">
    <property type="protein sequence ID" value="MDF0592403.1"/>
    <property type="molecule type" value="Genomic_DNA"/>
</dbReference>
<accession>A0ABT5XCF9</accession>
<sequence length="99" mass="9972">MAAPPQASVCWARLGRNHGAISRCSLGAFRPLGLSDRAGIDLVVGDLPRVVYGNPLLTTSIVGIARVMRGGAGGPYPEGAGLDAAGEGEGGGRMRVSEG</sequence>
<dbReference type="Proteomes" id="UP001215956">
    <property type="component" value="Unassembled WGS sequence"/>
</dbReference>
<evidence type="ECO:0000256" key="1">
    <source>
        <dbReference type="SAM" id="MobiDB-lite"/>
    </source>
</evidence>
<dbReference type="RefSeq" id="WP_316968114.1">
    <property type="nucleotide sequence ID" value="NZ_JARFPL010000005.1"/>
</dbReference>